<reference evidence="3" key="1">
    <citation type="submission" date="2021-01" db="EMBL/GenBank/DDBJ databases">
        <title>Whole genome shotgun sequence of Actinoplanes rishiriensis NBRC 108556.</title>
        <authorList>
            <person name="Komaki H."/>
            <person name="Tamura T."/>
        </authorList>
    </citation>
    <scope>NUCLEOTIDE SEQUENCE</scope>
    <source>
        <strain evidence="3">NBRC 108556</strain>
    </source>
</reference>
<proteinExistence type="predicted"/>
<dbReference type="EMBL" id="BOMV01000007">
    <property type="protein sequence ID" value="GIE93417.1"/>
    <property type="molecule type" value="Genomic_DNA"/>
</dbReference>
<dbReference type="AlphaFoldDB" id="A0A919JU60"/>
<dbReference type="Proteomes" id="UP000636960">
    <property type="component" value="Unassembled WGS sequence"/>
</dbReference>
<protein>
    <submittedName>
        <fullName evidence="3">Uncharacterized protein</fullName>
    </submittedName>
</protein>
<evidence type="ECO:0000256" key="1">
    <source>
        <dbReference type="SAM" id="Coils"/>
    </source>
</evidence>
<feature type="coiled-coil region" evidence="1">
    <location>
        <begin position="6"/>
        <end position="33"/>
    </location>
</feature>
<evidence type="ECO:0000313" key="4">
    <source>
        <dbReference type="Proteomes" id="UP000636960"/>
    </source>
</evidence>
<accession>A0A919JU60</accession>
<sequence length="100" mass="11095">MTMYETSDLHKRVARYEAALDELRAAHQDIRNILHDQVLYDRWQQIGAELGFALAPQSAGQPQAAQPTGHQPTGQQQAGLQQDLGAMNQQIPQMSEAWAG</sequence>
<feature type="compositionally biased region" description="Low complexity" evidence="2">
    <location>
        <begin position="56"/>
        <end position="86"/>
    </location>
</feature>
<name>A0A919JU60_9ACTN</name>
<keyword evidence="4" id="KW-1185">Reference proteome</keyword>
<keyword evidence="1" id="KW-0175">Coiled coil</keyword>
<comment type="caution">
    <text evidence="3">The sequence shown here is derived from an EMBL/GenBank/DDBJ whole genome shotgun (WGS) entry which is preliminary data.</text>
</comment>
<dbReference type="RefSeq" id="WP_203779589.1">
    <property type="nucleotide sequence ID" value="NZ_BOMV01000007.1"/>
</dbReference>
<organism evidence="3 4">
    <name type="scientific">Paractinoplanes rishiriensis</name>
    <dbReference type="NCBI Taxonomy" id="1050105"/>
    <lineage>
        <taxon>Bacteria</taxon>
        <taxon>Bacillati</taxon>
        <taxon>Actinomycetota</taxon>
        <taxon>Actinomycetes</taxon>
        <taxon>Micromonosporales</taxon>
        <taxon>Micromonosporaceae</taxon>
        <taxon>Paractinoplanes</taxon>
    </lineage>
</organism>
<evidence type="ECO:0000313" key="3">
    <source>
        <dbReference type="EMBL" id="GIE93417.1"/>
    </source>
</evidence>
<evidence type="ECO:0000256" key="2">
    <source>
        <dbReference type="SAM" id="MobiDB-lite"/>
    </source>
</evidence>
<gene>
    <name evidence="3" type="ORF">Ari01nite_08820</name>
</gene>
<feature type="region of interest" description="Disordered" evidence="2">
    <location>
        <begin position="56"/>
        <end position="100"/>
    </location>
</feature>